<dbReference type="InterPro" id="IPR036465">
    <property type="entry name" value="vWFA_dom_sf"/>
</dbReference>
<proteinExistence type="inferred from homology"/>
<reference evidence="15" key="2">
    <citation type="submission" date="2025-09" db="UniProtKB">
        <authorList>
            <consortium name="Ensembl"/>
        </authorList>
    </citation>
    <scope>IDENTIFICATION</scope>
</reference>
<reference evidence="15" key="1">
    <citation type="submission" date="2025-08" db="UniProtKB">
        <authorList>
            <consortium name="Ensembl"/>
        </authorList>
    </citation>
    <scope>IDENTIFICATION</scope>
</reference>
<dbReference type="Pfam" id="PF08434">
    <property type="entry name" value="CLCA"/>
    <property type="match status" value="1"/>
</dbReference>
<keyword evidence="11" id="KW-0868">Chloride</keyword>
<dbReference type="FunFam" id="3.40.50.410:FF:000034">
    <property type="entry name" value="calcium-activated chloride channel regulator 1"/>
    <property type="match status" value="1"/>
</dbReference>
<feature type="chain" id="PRO_5034613924" description="VWFA domain-containing protein" evidence="13">
    <location>
        <begin position="23"/>
        <end position="928"/>
    </location>
</feature>
<dbReference type="SUPFAM" id="SSF53300">
    <property type="entry name" value="vWA-like"/>
    <property type="match status" value="1"/>
</dbReference>
<name>A0A8C5Z5K2_MARMA</name>
<dbReference type="PANTHER" id="PTHR10579">
    <property type="entry name" value="CALCIUM-ACTIVATED CHLORIDE CHANNEL REGULATOR"/>
    <property type="match status" value="1"/>
</dbReference>
<dbReference type="AlphaFoldDB" id="A0A8C5Z5K2"/>
<evidence type="ECO:0000256" key="2">
    <source>
        <dbReference type="ARBA" id="ARBA00022448"/>
    </source>
</evidence>
<keyword evidence="16" id="KW-1185">Reference proteome</keyword>
<dbReference type="Ensembl" id="ENSMMMT00000010909.1">
    <property type="protein sequence ID" value="ENSMMMP00000009569.1"/>
    <property type="gene ID" value="ENSMMMG00000008525.1"/>
</dbReference>
<dbReference type="PANTHER" id="PTHR10579:SF2">
    <property type="entry name" value="CALCIUM-ACTIVATED CHLORIDE CHANNEL REGULATOR 4"/>
    <property type="match status" value="1"/>
</dbReference>
<dbReference type="SMART" id="SM00327">
    <property type="entry name" value="VWA"/>
    <property type="match status" value="1"/>
</dbReference>
<keyword evidence="12" id="KW-0812">Transmembrane</keyword>
<keyword evidence="9" id="KW-0482">Metalloprotease</keyword>
<dbReference type="Gene3D" id="3.40.50.410">
    <property type="entry name" value="von Willebrand factor, type A domain"/>
    <property type="match status" value="1"/>
</dbReference>
<dbReference type="NCBIfam" id="NF041940">
    <property type="entry name" value="choice_anch_X"/>
    <property type="match status" value="1"/>
</dbReference>
<dbReference type="NCBIfam" id="TIGR00868">
    <property type="entry name" value="hCaCC"/>
    <property type="match status" value="1"/>
</dbReference>
<evidence type="ECO:0000256" key="5">
    <source>
        <dbReference type="ARBA" id="ARBA00022729"/>
    </source>
</evidence>
<keyword evidence="3" id="KW-0645">Protease</keyword>
<dbReference type="GO" id="GO:0005229">
    <property type="term" value="F:intracellularly calcium-gated chloride channel activity"/>
    <property type="evidence" value="ECO:0007669"/>
    <property type="project" value="InterPro"/>
</dbReference>
<dbReference type="InterPro" id="IPR051266">
    <property type="entry name" value="CLCR"/>
</dbReference>
<keyword evidence="4" id="KW-0479">Metal-binding</keyword>
<dbReference type="Proteomes" id="UP000694407">
    <property type="component" value="Unplaced"/>
</dbReference>
<feature type="transmembrane region" description="Helical" evidence="12">
    <location>
        <begin position="893"/>
        <end position="915"/>
    </location>
</feature>
<evidence type="ECO:0000256" key="10">
    <source>
        <dbReference type="ARBA" id="ARBA00023180"/>
    </source>
</evidence>
<dbReference type="FunFam" id="2.60.40.10:FF:001134">
    <property type="entry name" value="Calcium-activated chloride channel regulator 1"/>
    <property type="match status" value="1"/>
</dbReference>
<evidence type="ECO:0000256" key="9">
    <source>
        <dbReference type="ARBA" id="ARBA00023049"/>
    </source>
</evidence>
<evidence type="ECO:0000313" key="16">
    <source>
        <dbReference type="Proteomes" id="UP000694407"/>
    </source>
</evidence>
<evidence type="ECO:0000256" key="7">
    <source>
        <dbReference type="ARBA" id="ARBA00022813"/>
    </source>
</evidence>
<comment type="similarity">
    <text evidence="1">Belongs to the CLCR family.</text>
</comment>
<dbReference type="GO" id="GO:0005886">
    <property type="term" value="C:plasma membrane"/>
    <property type="evidence" value="ECO:0007669"/>
    <property type="project" value="TreeGrafter"/>
</dbReference>
<keyword evidence="2" id="KW-0813">Transport</keyword>
<dbReference type="PROSITE" id="PS50234">
    <property type="entry name" value="VWFA"/>
    <property type="match status" value="1"/>
</dbReference>
<dbReference type="GO" id="GO:0046872">
    <property type="term" value="F:metal ion binding"/>
    <property type="evidence" value="ECO:0007669"/>
    <property type="project" value="UniProtKB-KW"/>
</dbReference>
<keyword evidence="7" id="KW-0068">Autocatalytic cleavage</keyword>
<sequence>IMGLFRGLVSLLVLFLLQRSNTSLVRLNDNGYEDLVIAIDPGVPEDGKLIEQLKDMVTTASTYLFEATQKRFFFKNVSILIPENWERSPEYKRPKHESYDQADVRVAAPAYPGRDEPYTRQFTECGEKAEYIHFTPDFILGKKQNEYGPSGRLFVHEWAHLRWGVFDEYNEDQPYYSAKSKKIEATRCSTGITGKNRVYKCQGGSCITRSCRTNSTTKLYEKDCQFFPDKVQTEKASIMFMQSIDSVLEFCNEENHNQEAPSLQNIKCNFRSTWEVISNSEDFKNTPPMAAPPPPPVFSLLRISERILCLVLDKSGSMSTSSRLNRMNQAAKYFLLQTVENGSWVGMVHFDSVASVKSELIQIKSNSERNKLLESLPTQASGGTSICSGIEAAFQVIEKLNPQIDGSEIVLLTDGEDKTTGRCVDAVKQSGAIIHLIALGPSAEQAVIQMSNETGGKHIYASDNAENNGLIDAFGALTSENADPTQKSFQLESKGLTLDNDLWMNDTVIIDSTVGKETFFLVTWEKQPPSISLWNPSGTLTEAFTWDTLSKMAYLSIPGTAQVGTWTYSLQAKANTETLTMTVTSRAASSSVPPITVNAKMNKDTNSFPSPMIVYAQVLQGYLPILGASVTAIIESNSGNTQVLELLDNGAGADSFKDDGVYSRYFTSYSENGRYNLKVRAHGGTDSARRSLRHPLNRAAYIPGWVVDGVIEVNPPRPETNEDTQTILENFSRTASGGAFVVSNVPGPANAPLPDLFPPSQITDLDATSERDQINLTWTAPGDNFDVGTVRRYIIRISGSIIDLRDNFDDALQVNTTDLSPKEANSKETFAFKPGNISEENITHIFIAIQSVDKSNLTSKVSNIAQVALFIPQADPGPDEGQPNPSGVNISTVVLSVVGCVVVVSIILSTTICILKKRNSSKRPTTEF</sequence>
<keyword evidence="12" id="KW-1133">Transmembrane helix</keyword>
<gene>
    <name evidence="15" type="primary">LOC107158247</name>
</gene>
<accession>A0A8C5Z5K2</accession>
<dbReference type="Pfam" id="PF13519">
    <property type="entry name" value="VWA_2"/>
    <property type="match status" value="1"/>
</dbReference>
<dbReference type="GO" id="GO:0008237">
    <property type="term" value="F:metallopeptidase activity"/>
    <property type="evidence" value="ECO:0007669"/>
    <property type="project" value="UniProtKB-KW"/>
</dbReference>
<evidence type="ECO:0000313" key="15">
    <source>
        <dbReference type="Ensembl" id="ENSMMMP00000009569.1"/>
    </source>
</evidence>
<evidence type="ECO:0000256" key="4">
    <source>
        <dbReference type="ARBA" id="ARBA00022723"/>
    </source>
</evidence>
<dbReference type="InterPro" id="IPR004727">
    <property type="entry name" value="CLCA_chordata"/>
</dbReference>
<keyword evidence="8" id="KW-0862">Zinc</keyword>
<dbReference type="GeneTree" id="ENSGT00940000160416"/>
<dbReference type="Gene3D" id="2.60.40.10">
    <property type="entry name" value="Immunoglobulins"/>
    <property type="match status" value="1"/>
</dbReference>
<keyword evidence="6" id="KW-0378">Hydrolase</keyword>
<dbReference type="CDD" id="cd00198">
    <property type="entry name" value="vWFA"/>
    <property type="match status" value="1"/>
</dbReference>
<evidence type="ECO:0000256" key="1">
    <source>
        <dbReference type="ARBA" id="ARBA00006398"/>
    </source>
</evidence>
<feature type="signal peptide" evidence="13">
    <location>
        <begin position="1"/>
        <end position="22"/>
    </location>
</feature>
<keyword evidence="10" id="KW-0325">Glycoprotein</keyword>
<dbReference type="InterPro" id="IPR002035">
    <property type="entry name" value="VWF_A"/>
</dbReference>
<organism evidence="15 16">
    <name type="scientific">Marmota marmota marmota</name>
    <name type="common">Alpine marmot</name>
    <dbReference type="NCBI Taxonomy" id="9994"/>
    <lineage>
        <taxon>Eukaryota</taxon>
        <taxon>Metazoa</taxon>
        <taxon>Chordata</taxon>
        <taxon>Craniata</taxon>
        <taxon>Vertebrata</taxon>
        <taxon>Euteleostomi</taxon>
        <taxon>Mammalia</taxon>
        <taxon>Eutheria</taxon>
        <taxon>Euarchontoglires</taxon>
        <taxon>Glires</taxon>
        <taxon>Rodentia</taxon>
        <taxon>Sciuromorpha</taxon>
        <taxon>Sciuridae</taxon>
        <taxon>Xerinae</taxon>
        <taxon>Marmotini</taxon>
        <taxon>Marmota</taxon>
    </lineage>
</organism>
<feature type="domain" description="VWFA" evidence="14">
    <location>
        <begin position="307"/>
        <end position="477"/>
    </location>
</feature>
<evidence type="ECO:0000256" key="11">
    <source>
        <dbReference type="ARBA" id="ARBA00023214"/>
    </source>
</evidence>
<dbReference type="GO" id="GO:0006508">
    <property type="term" value="P:proteolysis"/>
    <property type="evidence" value="ECO:0007669"/>
    <property type="project" value="UniProtKB-KW"/>
</dbReference>
<dbReference type="InterPro" id="IPR013783">
    <property type="entry name" value="Ig-like_fold"/>
</dbReference>
<evidence type="ECO:0000256" key="8">
    <source>
        <dbReference type="ARBA" id="ARBA00022833"/>
    </source>
</evidence>
<keyword evidence="12" id="KW-0472">Membrane</keyword>
<evidence type="ECO:0000256" key="3">
    <source>
        <dbReference type="ARBA" id="ARBA00022670"/>
    </source>
</evidence>
<dbReference type="InterPro" id="IPR013642">
    <property type="entry name" value="CLCA_N"/>
</dbReference>
<keyword evidence="5 13" id="KW-0732">Signal</keyword>
<evidence type="ECO:0000259" key="14">
    <source>
        <dbReference type="PROSITE" id="PS50234"/>
    </source>
</evidence>
<protein>
    <recommendedName>
        <fullName evidence="14">VWFA domain-containing protein</fullName>
    </recommendedName>
</protein>
<evidence type="ECO:0000256" key="6">
    <source>
        <dbReference type="ARBA" id="ARBA00022801"/>
    </source>
</evidence>
<evidence type="ECO:0000256" key="12">
    <source>
        <dbReference type="SAM" id="Phobius"/>
    </source>
</evidence>
<evidence type="ECO:0000256" key="13">
    <source>
        <dbReference type="SAM" id="SignalP"/>
    </source>
</evidence>